<sequence>MSGTRSNLRARLHRTESDGDSLQKTILLRNFYRSVEPFLTPQLLDTEDGSRQFESFFYEVFTEIERKYGRIADLKVCENIAEHLIGNVYIRFESSGTARRAVDDLNRRWFARQPIYAELSPVTDFRDACCRQHEIGECNRAGFCNFLHIKQPSVRVMARIREERAVRTDREHSPSSSLMSSSSSECSFASDSESSASSEPSVASMHSNLGDDSDVLPKIYRLEASSSSDEESDSDASLWGRRAPASLEASEDSDPNSRTPRAFRPTADESSDDAEMSDSEREMLRRRKQKLRRQRWEQLRVELSPKWDEDRERNFVFSLL</sequence>
<evidence type="ECO:0000313" key="12">
    <source>
        <dbReference type="Proteomes" id="UP001175271"/>
    </source>
</evidence>
<protein>
    <recommendedName>
        <fullName evidence="13">C3H1-type domain-containing protein</fullName>
    </recommendedName>
</protein>
<evidence type="ECO:0000259" key="10">
    <source>
        <dbReference type="PROSITE" id="PS50103"/>
    </source>
</evidence>
<keyword evidence="1 7" id="KW-0479">Metal-binding</keyword>
<feature type="zinc finger region" description="C3H1-type" evidence="7">
    <location>
        <begin position="124"/>
        <end position="151"/>
    </location>
</feature>
<feature type="region of interest" description="Disordered" evidence="8">
    <location>
        <begin position="224"/>
        <end position="294"/>
    </location>
</feature>
<dbReference type="GO" id="GO:0089701">
    <property type="term" value="C:U2AF complex"/>
    <property type="evidence" value="ECO:0007669"/>
    <property type="project" value="InterPro"/>
</dbReference>
<evidence type="ECO:0000256" key="3">
    <source>
        <dbReference type="ARBA" id="ARBA00022771"/>
    </source>
</evidence>
<keyword evidence="5 6" id="KW-0694">RNA-binding</keyword>
<reference evidence="11" key="1">
    <citation type="submission" date="2023-06" db="EMBL/GenBank/DDBJ databases">
        <title>Genomic analysis of the entomopathogenic nematode Steinernema hermaphroditum.</title>
        <authorList>
            <person name="Schwarz E.M."/>
            <person name="Heppert J.K."/>
            <person name="Baniya A."/>
            <person name="Schwartz H.T."/>
            <person name="Tan C.-H."/>
            <person name="Antoshechkin I."/>
            <person name="Sternberg P.W."/>
            <person name="Goodrich-Blair H."/>
            <person name="Dillman A.R."/>
        </authorList>
    </citation>
    <scope>NUCLEOTIDE SEQUENCE</scope>
    <source>
        <strain evidence="11">PS9179</strain>
        <tissue evidence="11">Whole animal</tissue>
    </source>
</reference>
<feature type="domain" description="C3H1-type" evidence="10">
    <location>
        <begin position="124"/>
        <end position="151"/>
    </location>
</feature>
<dbReference type="InterPro" id="IPR003954">
    <property type="entry name" value="RRM_euk-type"/>
</dbReference>
<feature type="compositionally biased region" description="Basic residues" evidence="8">
    <location>
        <begin position="284"/>
        <end position="293"/>
    </location>
</feature>
<dbReference type="InterPro" id="IPR009145">
    <property type="entry name" value="U2AF_small"/>
</dbReference>
<keyword evidence="12" id="KW-1185">Reference proteome</keyword>
<evidence type="ECO:0000256" key="8">
    <source>
        <dbReference type="SAM" id="MobiDB-lite"/>
    </source>
</evidence>
<organism evidence="11 12">
    <name type="scientific">Steinernema hermaphroditum</name>
    <dbReference type="NCBI Taxonomy" id="289476"/>
    <lineage>
        <taxon>Eukaryota</taxon>
        <taxon>Metazoa</taxon>
        <taxon>Ecdysozoa</taxon>
        <taxon>Nematoda</taxon>
        <taxon>Chromadorea</taxon>
        <taxon>Rhabditida</taxon>
        <taxon>Tylenchina</taxon>
        <taxon>Panagrolaimomorpha</taxon>
        <taxon>Strongyloidoidea</taxon>
        <taxon>Steinernematidae</taxon>
        <taxon>Steinernema</taxon>
    </lineage>
</organism>
<dbReference type="InterPro" id="IPR000504">
    <property type="entry name" value="RRM_dom"/>
</dbReference>
<dbReference type="InterPro" id="IPR000571">
    <property type="entry name" value="Znf_CCCH"/>
</dbReference>
<evidence type="ECO:0000256" key="1">
    <source>
        <dbReference type="ARBA" id="ARBA00022723"/>
    </source>
</evidence>
<keyword evidence="4 7" id="KW-0862">Zinc</keyword>
<evidence type="ECO:0000256" key="5">
    <source>
        <dbReference type="ARBA" id="ARBA00022884"/>
    </source>
</evidence>
<dbReference type="PROSITE" id="PS50103">
    <property type="entry name" value="ZF_C3H1"/>
    <property type="match status" value="1"/>
</dbReference>
<dbReference type="AlphaFoldDB" id="A0AA39MA23"/>
<keyword evidence="3 7" id="KW-0863">Zinc-finger</keyword>
<dbReference type="GO" id="GO:0008270">
    <property type="term" value="F:zinc ion binding"/>
    <property type="evidence" value="ECO:0007669"/>
    <property type="project" value="UniProtKB-KW"/>
</dbReference>
<gene>
    <name evidence="11" type="ORF">QR680_009513</name>
</gene>
<evidence type="ECO:0000313" key="11">
    <source>
        <dbReference type="EMBL" id="KAK0426035.1"/>
    </source>
</evidence>
<proteinExistence type="predicted"/>
<feature type="domain" description="RRM" evidence="9">
    <location>
        <begin position="24"/>
        <end position="122"/>
    </location>
</feature>
<dbReference type="GO" id="GO:0000398">
    <property type="term" value="P:mRNA splicing, via spliceosome"/>
    <property type="evidence" value="ECO:0007669"/>
    <property type="project" value="InterPro"/>
</dbReference>
<dbReference type="EMBL" id="JAUCMV010000001">
    <property type="protein sequence ID" value="KAK0426035.1"/>
    <property type="molecule type" value="Genomic_DNA"/>
</dbReference>
<dbReference type="PANTHER" id="PTHR12620">
    <property type="entry name" value="U2 SNRNP AUXILIARY FACTOR, SMALL SUBUNIT"/>
    <property type="match status" value="1"/>
</dbReference>
<keyword evidence="2" id="KW-0677">Repeat</keyword>
<dbReference type="InterPro" id="IPR035979">
    <property type="entry name" value="RBD_domain_sf"/>
</dbReference>
<dbReference type="SMART" id="SM00361">
    <property type="entry name" value="RRM_1"/>
    <property type="match status" value="1"/>
</dbReference>
<dbReference type="GO" id="GO:0003723">
    <property type="term" value="F:RNA binding"/>
    <property type="evidence" value="ECO:0007669"/>
    <property type="project" value="UniProtKB-UniRule"/>
</dbReference>
<dbReference type="InterPro" id="IPR012677">
    <property type="entry name" value="Nucleotide-bd_a/b_plait_sf"/>
</dbReference>
<evidence type="ECO:0000256" key="4">
    <source>
        <dbReference type="ARBA" id="ARBA00022833"/>
    </source>
</evidence>
<evidence type="ECO:0000256" key="6">
    <source>
        <dbReference type="PROSITE-ProRule" id="PRU00176"/>
    </source>
</evidence>
<feature type="region of interest" description="Disordered" evidence="8">
    <location>
        <begin position="165"/>
        <end position="210"/>
    </location>
</feature>
<evidence type="ECO:0000256" key="7">
    <source>
        <dbReference type="PROSITE-ProRule" id="PRU00723"/>
    </source>
</evidence>
<dbReference type="PROSITE" id="PS50102">
    <property type="entry name" value="RRM"/>
    <property type="match status" value="1"/>
</dbReference>
<evidence type="ECO:0008006" key="13">
    <source>
        <dbReference type="Google" id="ProtNLM"/>
    </source>
</evidence>
<name>A0AA39MA23_9BILA</name>
<accession>A0AA39MA23</accession>
<dbReference type="PRINTS" id="PR01848">
    <property type="entry name" value="U2AUXFACTOR"/>
</dbReference>
<dbReference type="SUPFAM" id="SSF54928">
    <property type="entry name" value="RNA-binding domain, RBD"/>
    <property type="match status" value="1"/>
</dbReference>
<dbReference type="Proteomes" id="UP001175271">
    <property type="component" value="Unassembled WGS sequence"/>
</dbReference>
<comment type="caution">
    <text evidence="11">The sequence shown here is derived from an EMBL/GenBank/DDBJ whole genome shotgun (WGS) entry which is preliminary data.</text>
</comment>
<feature type="compositionally biased region" description="Low complexity" evidence="8">
    <location>
        <begin position="174"/>
        <end position="207"/>
    </location>
</feature>
<evidence type="ECO:0000259" key="9">
    <source>
        <dbReference type="PROSITE" id="PS50102"/>
    </source>
</evidence>
<dbReference type="Gene3D" id="3.30.70.330">
    <property type="match status" value="1"/>
</dbReference>
<evidence type="ECO:0000256" key="2">
    <source>
        <dbReference type="ARBA" id="ARBA00022737"/>
    </source>
</evidence>